<evidence type="ECO:0000256" key="4">
    <source>
        <dbReference type="PROSITE-ProRule" id="PRU00175"/>
    </source>
</evidence>
<sequence>MSEIADNSRSPSSDPVEELIEKLDKSMAEITTSDNTPSASSTHCCICLDTTTDSFETISCGHMFHEGCIQVWRSWAGACPTCRHPTQTDSPQEADTIEEPEEWAEFEFIIRNSGLPVDMGWVHEEVVP</sequence>
<feature type="domain" description="RING-type" evidence="5">
    <location>
        <begin position="44"/>
        <end position="83"/>
    </location>
</feature>
<dbReference type="GO" id="GO:0008270">
    <property type="term" value="F:zinc ion binding"/>
    <property type="evidence" value="ECO:0007669"/>
    <property type="project" value="UniProtKB-KW"/>
</dbReference>
<evidence type="ECO:0000256" key="1">
    <source>
        <dbReference type="ARBA" id="ARBA00022723"/>
    </source>
</evidence>
<dbReference type="PROSITE" id="PS50089">
    <property type="entry name" value="ZF_RING_2"/>
    <property type="match status" value="1"/>
</dbReference>
<dbReference type="InterPro" id="IPR013083">
    <property type="entry name" value="Znf_RING/FYVE/PHD"/>
</dbReference>
<keyword evidence="7" id="KW-1185">Reference proteome</keyword>
<dbReference type="AlphaFoldDB" id="A0AAD6NLT4"/>
<keyword evidence="3" id="KW-0862">Zinc</keyword>
<keyword evidence="1" id="KW-0479">Metal-binding</keyword>
<dbReference type="PANTHER" id="PTHR45969">
    <property type="entry name" value="RING ZINC FINGER PROTEIN-RELATED"/>
    <property type="match status" value="1"/>
</dbReference>
<accession>A0AAD6NLT4</accession>
<dbReference type="PANTHER" id="PTHR45969:SF69">
    <property type="entry name" value="FINGER DOMAIN PROTEIN, PUTATIVE (AFU_ORTHOLOGUE AFUA_3G12190)-RELATED"/>
    <property type="match status" value="1"/>
</dbReference>
<evidence type="ECO:0000313" key="7">
    <source>
        <dbReference type="Proteomes" id="UP001221413"/>
    </source>
</evidence>
<comment type="caution">
    <text evidence="6">The sequence shown here is derived from an EMBL/GenBank/DDBJ whole genome shotgun (WGS) entry which is preliminary data.</text>
</comment>
<evidence type="ECO:0000256" key="2">
    <source>
        <dbReference type="ARBA" id="ARBA00022771"/>
    </source>
</evidence>
<dbReference type="GO" id="GO:0061630">
    <property type="term" value="F:ubiquitin protein ligase activity"/>
    <property type="evidence" value="ECO:0007669"/>
    <property type="project" value="TreeGrafter"/>
</dbReference>
<dbReference type="GO" id="GO:0016567">
    <property type="term" value="P:protein ubiquitination"/>
    <property type="evidence" value="ECO:0007669"/>
    <property type="project" value="TreeGrafter"/>
</dbReference>
<dbReference type="InterPro" id="IPR001841">
    <property type="entry name" value="Znf_RING"/>
</dbReference>
<evidence type="ECO:0000313" key="6">
    <source>
        <dbReference type="EMBL" id="KAJ6262882.1"/>
    </source>
</evidence>
<dbReference type="Pfam" id="PF13639">
    <property type="entry name" value="zf-RING_2"/>
    <property type="match status" value="1"/>
</dbReference>
<dbReference type="SUPFAM" id="SSF57850">
    <property type="entry name" value="RING/U-box"/>
    <property type="match status" value="1"/>
</dbReference>
<evidence type="ECO:0000256" key="3">
    <source>
        <dbReference type="ARBA" id="ARBA00022833"/>
    </source>
</evidence>
<evidence type="ECO:0000259" key="5">
    <source>
        <dbReference type="PROSITE" id="PS50089"/>
    </source>
</evidence>
<dbReference type="Gene3D" id="3.30.40.10">
    <property type="entry name" value="Zinc/RING finger domain, C3HC4 (zinc finger)"/>
    <property type="match status" value="1"/>
</dbReference>
<protein>
    <submittedName>
        <fullName evidence="6">E3 ubiquitin-protein ligase</fullName>
    </submittedName>
</protein>
<dbReference type="EMBL" id="JAQGDS010000002">
    <property type="protein sequence ID" value="KAJ6262882.1"/>
    <property type="molecule type" value="Genomic_DNA"/>
</dbReference>
<reference evidence="6" key="1">
    <citation type="submission" date="2023-01" db="EMBL/GenBank/DDBJ databases">
        <title>The chitinases involved in constricting ring structure development in the nematode-trapping fungus Drechslerella dactyloides.</title>
        <authorList>
            <person name="Wang R."/>
            <person name="Zhang L."/>
            <person name="Tang P."/>
            <person name="Li S."/>
            <person name="Liang L."/>
        </authorList>
    </citation>
    <scope>NUCLEOTIDE SEQUENCE</scope>
    <source>
        <strain evidence="6">YMF1.00031</strain>
    </source>
</reference>
<keyword evidence="2 4" id="KW-0863">Zinc-finger</keyword>
<dbReference type="SMART" id="SM00184">
    <property type="entry name" value="RING"/>
    <property type="match status" value="1"/>
</dbReference>
<gene>
    <name evidence="6" type="ORF">Dda_1439</name>
</gene>
<organism evidence="6 7">
    <name type="scientific">Drechslerella dactyloides</name>
    <name type="common">Nematode-trapping fungus</name>
    <name type="synonym">Arthrobotrys dactyloides</name>
    <dbReference type="NCBI Taxonomy" id="74499"/>
    <lineage>
        <taxon>Eukaryota</taxon>
        <taxon>Fungi</taxon>
        <taxon>Dikarya</taxon>
        <taxon>Ascomycota</taxon>
        <taxon>Pezizomycotina</taxon>
        <taxon>Orbiliomycetes</taxon>
        <taxon>Orbiliales</taxon>
        <taxon>Orbiliaceae</taxon>
        <taxon>Drechslerella</taxon>
    </lineage>
</organism>
<proteinExistence type="predicted"/>
<name>A0AAD6NLT4_DREDA</name>
<dbReference type="Proteomes" id="UP001221413">
    <property type="component" value="Unassembled WGS sequence"/>
</dbReference>